<dbReference type="FunFam" id="3.80.10.10:FF:000041">
    <property type="entry name" value="LRR receptor-like serine/threonine-protein kinase ERECTA"/>
    <property type="match status" value="1"/>
</dbReference>
<proteinExistence type="predicted"/>
<sequence>MLQSLHMKYPLLSVAGVALILLGAGCSSADFSNDLPDSPSEDLQLQTIQEQPQATATTAHTLDLSNRGLTKIPNSVFSQTDLESLNLSGNALEGAPQAEIRHLQKLTSLNLSGNNLTGLPAELGQLAQLQTLDVSNNQLTGLPLELGNLTQLRVLDIRGNTYSAQDLDQIMKKLPNTEVRR</sequence>
<dbReference type="PANTHER" id="PTHR48051:SF1">
    <property type="entry name" value="RAS SUPPRESSOR PROTEIN 1"/>
    <property type="match status" value="1"/>
</dbReference>
<dbReference type="Proteomes" id="UP000231581">
    <property type="component" value="Unassembled WGS sequence"/>
</dbReference>
<evidence type="ECO:0008006" key="6">
    <source>
        <dbReference type="Google" id="ProtNLM"/>
    </source>
</evidence>
<feature type="signal peptide" evidence="3">
    <location>
        <begin position="1"/>
        <end position="29"/>
    </location>
</feature>
<dbReference type="InterPro" id="IPR050216">
    <property type="entry name" value="LRR_domain-containing"/>
</dbReference>
<evidence type="ECO:0000313" key="4">
    <source>
        <dbReference type="EMBL" id="PIP61008.1"/>
    </source>
</evidence>
<evidence type="ECO:0000256" key="3">
    <source>
        <dbReference type="SAM" id="SignalP"/>
    </source>
</evidence>
<dbReference type="GO" id="GO:0005737">
    <property type="term" value="C:cytoplasm"/>
    <property type="evidence" value="ECO:0007669"/>
    <property type="project" value="TreeGrafter"/>
</dbReference>
<feature type="chain" id="PRO_5013701692" description="Leucine-rich repeat domain-containing protein" evidence="3">
    <location>
        <begin position="30"/>
        <end position="181"/>
    </location>
</feature>
<comment type="caution">
    <text evidence="4">The sequence shown here is derived from an EMBL/GenBank/DDBJ whole genome shotgun (WGS) entry which is preliminary data.</text>
</comment>
<reference evidence="4 5" key="1">
    <citation type="submission" date="2017-09" db="EMBL/GenBank/DDBJ databases">
        <title>Depth-based differentiation of microbial function through sediment-hosted aquifers and enrichment of novel symbionts in the deep terrestrial subsurface.</title>
        <authorList>
            <person name="Probst A.J."/>
            <person name="Ladd B."/>
            <person name="Jarett J.K."/>
            <person name="Geller-Mcgrath D.E."/>
            <person name="Sieber C.M."/>
            <person name="Emerson J.B."/>
            <person name="Anantharaman K."/>
            <person name="Thomas B.C."/>
            <person name="Malmstrom R."/>
            <person name="Stieglmeier M."/>
            <person name="Klingl A."/>
            <person name="Woyke T."/>
            <person name="Ryan C.M."/>
            <person name="Banfield J.F."/>
        </authorList>
    </citation>
    <scope>NUCLEOTIDE SEQUENCE [LARGE SCALE GENOMIC DNA]</scope>
    <source>
        <strain evidence="4">CG22_combo_CG10-13_8_21_14_all_47_17</strain>
    </source>
</reference>
<dbReference type="SUPFAM" id="SSF52058">
    <property type="entry name" value="L domain-like"/>
    <property type="match status" value="1"/>
</dbReference>
<dbReference type="PRINTS" id="PR00019">
    <property type="entry name" value="LEURICHRPT"/>
</dbReference>
<keyword evidence="2" id="KW-0677">Repeat</keyword>
<organism evidence="4 5">
    <name type="scientific">Candidatus Uhrbacteria bacterium CG22_combo_CG10-13_8_21_14_all_47_17</name>
    <dbReference type="NCBI Taxonomy" id="1975041"/>
    <lineage>
        <taxon>Bacteria</taxon>
        <taxon>Candidatus Uhriibacteriota</taxon>
    </lineage>
</organism>
<dbReference type="AlphaFoldDB" id="A0A2H0BVL3"/>
<dbReference type="InterPro" id="IPR025875">
    <property type="entry name" value="Leu-rich_rpt_4"/>
</dbReference>
<dbReference type="InterPro" id="IPR001611">
    <property type="entry name" value="Leu-rich_rpt"/>
</dbReference>
<evidence type="ECO:0000256" key="2">
    <source>
        <dbReference type="ARBA" id="ARBA00022737"/>
    </source>
</evidence>
<dbReference type="PANTHER" id="PTHR48051">
    <property type="match status" value="1"/>
</dbReference>
<keyword evidence="3" id="KW-0732">Signal</keyword>
<dbReference type="EMBL" id="PCSZ01000004">
    <property type="protein sequence ID" value="PIP61008.1"/>
    <property type="molecule type" value="Genomic_DNA"/>
</dbReference>
<keyword evidence="1" id="KW-0433">Leucine-rich repeat</keyword>
<gene>
    <name evidence="4" type="ORF">COX00_00140</name>
</gene>
<dbReference type="Pfam" id="PF13855">
    <property type="entry name" value="LRR_8"/>
    <property type="match status" value="1"/>
</dbReference>
<dbReference type="SMART" id="SM00364">
    <property type="entry name" value="LRR_BAC"/>
    <property type="match status" value="2"/>
</dbReference>
<dbReference type="InterPro" id="IPR003591">
    <property type="entry name" value="Leu-rich_rpt_typical-subtyp"/>
</dbReference>
<name>A0A2H0BVL3_9BACT</name>
<dbReference type="SMART" id="SM00369">
    <property type="entry name" value="LRR_TYP"/>
    <property type="match status" value="3"/>
</dbReference>
<accession>A0A2H0BVL3</accession>
<dbReference type="Pfam" id="PF12799">
    <property type="entry name" value="LRR_4"/>
    <property type="match status" value="1"/>
</dbReference>
<protein>
    <recommendedName>
        <fullName evidence="6">Leucine-rich repeat domain-containing protein</fullName>
    </recommendedName>
</protein>
<evidence type="ECO:0000256" key="1">
    <source>
        <dbReference type="ARBA" id="ARBA00022614"/>
    </source>
</evidence>
<dbReference type="InterPro" id="IPR032675">
    <property type="entry name" value="LRR_dom_sf"/>
</dbReference>
<evidence type="ECO:0000313" key="5">
    <source>
        <dbReference type="Proteomes" id="UP000231581"/>
    </source>
</evidence>
<dbReference type="PROSITE" id="PS51450">
    <property type="entry name" value="LRR"/>
    <property type="match status" value="2"/>
</dbReference>
<dbReference type="Gene3D" id="3.80.10.10">
    <property type="entry name" value="Ribonuclease Inhibitor"/>
    <property type="match status" value="1"/>
</dbReference>